<dbReference type="Proteomes" id="UP000325395">
    <property type="component" value="Unassembled WGS sequence"/>
</dbReference>
<evidence type="ECO:0008006" key="3">
    <source>
        <dbReference type="Google" id="ProtNLM"/>
    </source>
</evidence>
<dbReference type="Gene3D" id="3.40.1090.10">
    <property type="entry name" value="Cytosolic phospholipase A2 catalytic domain"/>
    <property type="match status" value="1"/>
</dbReference>
<protein>
    <recommendedName>
        <fullName evidence="3">Concanavalin A-like lectin/glucanase domain-containing protein</fullName>
    </recommendedName>
</protein>
<name>A0ABQ6WYQ2_9EURO</name>
<dbReference type="EMBL" id="ML735696">
    <property type="protein sequence ID" value="KAE8422218.1"/>
    <property type="molecule type" value="Genomic_DNA"/>
</dbReference>
<proteinExistence type="predicted"/>
<organism evidence="1 2">
    <name type="scientific">Aspergillus pseudocaelatus</name>
    <dbReference type="NCBI Taxonomy" id="1825620"/>
    <lineage>
        <taxon>Eukaryota</taxon>
        <taxon>Fungi</taxon>
        <taxon>Dikarya</taxon>
        <taxon>Ascomycota</taxon>
        <taxon>Pezizomycotina</taxon>
        <taxon>Eurotiomycetes</taxon>
        <taxon>Eurotiomycetidae</taxon>
        <taxon>Eurotiales</taxon>
        <taxon>Aspergillaceae</taxon>
        <taxon>Aspergillus</taxon>
        <taxon>Aspergillus subgen. Circumdati</taxon>
    </lineage>
</organism>
<sequence length="329" mass="36319">MDHIDYVHGGFGKNNPSDAAIDELQSDDYLLPLDDPVRHVGCFVSIGTGRATYQYDVQTLFSYFDFLEPAGVKAVEEAVQMSINIATESHNKHLHNEKRGLEAVELSEGGRKAINHITATTRAYIDENIGKLAACAEKLNPQTRTPKAHNGAYTVEGRAGARNDSWVHMMEHIARIGDKVIDLRDCSLSVAVKIREFKSSTDGKLGAGIVIRFVEGKNNIPLKGLVLLKEPNNCYSICEWRNGALYRECSFVPQTLTGPSYNGFDTLKITANGNTVRFMVNGQLCAEKDDEAPSEFLHVMITALGHGTFEFDDLGLWQSASNKSLRVLL</sequence>
<reference evidence="1 2" key="1">
    <citation type="submission" date="2019-04" db="EMBL/GenBank/DDBJ databases">
        <authorList>
            <consortium name="DOE Joint Genome Institute"/>
            <person name="Mondo S."/>
            <person name="Kjaerbolling I."/>
            <person name="Vesth T."/>
            <person name="Frisvad J.C."/>
            <person name="Nybo J.L."/>
            <person name="Theobald S."/>
            <person name="Kildgaard S."/>
            <person name="Isbrandt T."/>
            <person name="Kuo A."/>
            <person name="Sato A."/>
            <person name="Lyhne E.K."/>
            <person name="Kogle M.E."/>
            <person name="Wiebenga A."/>
            <person name="Kun R.S."/>
            <person name="Lubbers R.J."/>
            <person name="Makela M.R."/>
            <person name="Barry K."/>
            <person name="Chovatia M."/>
            <person name="Clum A."/>
            <person name="Daum C."/>
            <person name="Haridas S."/>
            <person name="He G."/>
            <person name="LaButti K."/>
            <person name="Lipzen A."/>
            <person name="Riley R."/>
            <person name="Salamov A."/>
            <person name="Simmons B.A."/>
            <person name="Magnuson J.K."/>
            <person name="Henrissat B."/>
            <person name="Mortensen U.H."/>
            <person name="Larsen T.O."/>
            <person name="Devries R.P."/>
            <person name="Grigoriev I.V."/>
            <person name="Machida M."/>
            <person name="Baker S.E."/>
            <person name="Andersen M.R."/>
            <person name="Cantor M.N."/>
            <person name="Hua S.X."/>
        </authorList>
    </citation>
    <scope>NUCLEOTIDE SEQUENCE [LARGE SCALE GENOMIC DNA]</scope>
    <source>
        <strain evidence="1 2">CBS 117616</strain>
    </source>
</reference>
<gene>
    <name evidence="1" type="ORF">BDV36DRAFT_291717</name>
</gene>
<keyword evidence="2" id="KW-1185">Reference proteome</keyword>
<evidence type="ECO:0000313" key="1">
    <source>
        <dbReference type="EMBL" id="KAE8422218.1"/>
    </source>
</evidence>
<accession>A0ABQ6WYQ2</accession>
<evidence type="ECO:0000313" key="2">
    <source>
        <dbReference type="Proteomes" id="UP000325395"/>
    </source>
</evidence>